<dbReference type="STRING" id="297318.BK138_23225"/>
<dbReference type="InterPro" id="IPR007497">
    <property type="entry name" value="SIMPL/DUF541"/>
</dbReference>
<dbReference type="Gene3D" id="3.30.70.2970">
    <property type="entry name" value="Protein of unknown function (DUF541), domain 2"/>
    <property type="match status" value="1"/>
</dbReference>
<accession>A0A1R1EKL7</accession>
<comment type="caution">
    <text evidence="1">The sequence shown here is derived from an EMBL/GenBank/DDBJ whole genome shotgun (WGS) entry which is preliminary data.</text>
</comment>
<organism evidence="1 2">
    <name type="scientific">Paenibacillus rhizosphaerae</name>
    <dbReference type="NCBI Taxonomy" id="297318"/>
    <lineage>
        <taxon>Bacteria</taxon>
        <taxon>Bacillati</taxon>
        <taxon>Bacillota</taxon>
        <taxon>Bacilli</taxon>
        <taxon>Bacillales</taxon>
        <taxon>Paenibacillaceae</taxon>
        <taxon>Paenibacillus</taxon>
    </lineage>
</organism>
<dbReference type="Pfam" id="PF04402">
    <property type="entry name" value="SIMPL"/>
    <property type="match status" value="1"/>
</dbReference>
<dbReference type="PANTHER" id="PTHR34387:SF2">
    <property type="entry name" value="SLR1258 PROTEIN"/>
    <property type="match status" value="1"/>
</dbReference>
<evidence type="ECO:0000313" key="1">
    <source>
        <dbReference type="EMBL" id="OMF52347.1"/>
    </source>
</evidence>
<dbReference type="RefSeq" id="WP_076173169.1">
    <property type="nucleotide sequence ID" value="NZ_MRTP01000007.1"/>
</dbReference>
<dbReference type="InterPro" id="IPR052022">
    <property type="entry name" value="26kDa_periplasmic_antigen"/>
</dbReference>
<protein>
    <submittedName>
        <fullName evidence="1">SIMPL domain-containing protein</fullName>
    </submittedName>
</protein>
<reference evidence="1 2" key="1">
    <citation type="submission" date="2016-11" db="EMBL/GenBank/DDBJ databases">
        <title>Paenibacillus species isolates.</title>
        <authorList>
            <person name="Beno S.M."/>
        </authorList>
    </citation>
    <scope>NUCLEOTIDE SEQUENCE [LARGE SCALE GENOMIC DNA]</scope>
    <source>
        <strain evidence="1 2">FSL R5-0378</strain>
    </source>
</reference>
<dbReference type="EMBL" id="MRTP01000007">
    <property type="protein sequence ID" value="OMF52347.1"/>
    <property type="molecule type" value="Genomic_DNA"/>
</dbReference>
<dbReference type="Gene3D" id="3.30.110.170">
    <property type="entry name" value="Protein of unknown function (DUF541), domain 1"/>
    <property type="match status" value="1"/>
</dbReference>
<proteinExistence type="predicted"/>
<name>A0A1R1EKL7_9BACL</name>
<evidence type="ECO:0000313" key="2">
    <source>
        <dbReference type="Proteomes" id="UP000187172"/>
    </source>
</evidence>
<dbReference type="AlphaFoldDB" id="A0A1R1EKL7"/>
<keyword evidence="2" id="KW-1185">Reference proteome</keyword>
<dbReference type="Proteomes" id="UP000187172">
    <property type="component" value="Unassembled WGS sequence"/>
</dbReference>
<gene>
    <name evidence="1" type="ORF">BK138_23225</name>
</gene>
<dbReference type="GO" id="GO:0006974">
    <property type="term" value="P:DNA damage response"/>
    <property type="evidence" value="ECO:0007669"/>
    <property type="project" value="TreeGrafter"/>
</dbReference>
<dbReference type="PANTHER" id="PTHR34387">
    <property type="entry name" value="SLR1258 PROTEIN"/>
    <property type="match status" value="1"/>
</dbReference>
<sequence length="251" mass="26519">MKTWLKPVGSVLIAGALLAGGAGVTGLGGSTTVYADQDVQRNVINVVGKGEISVKPDIAYLSIGVDSQAATAQSAQKATADKIQKITALLKTTWKIEDKDIKSTTFYVQPNYTYNEKDGQKVTGYTAHHTLQVSYRDLSKVGQLLDAASGAGANNIESVQFSVENRDQYESQVIEKAMANADLKAGAIAKAAKRQLGVVLVVSQGDAQNPIIYAESSMAKMAADSNAGNATSVEPGEVKVSTQLSVQYEMK</sequence>